<reference evidence="2 3" key="1">
    <citation type="submission" date="2021-01" db="EMBL/GenBank/DDBJ databases">
        <title>Whole genome shotgun sequence of Verrucosispora lutea NBRC 106530.</title>
        <authorList>
            <person name="Komaki H."/>
            <person name="Tamura T."/>
        </authorList>
    </citation>
    <scope>NUCLEOTIDE SEQUENCE [LARGE SCALE GENOMIC DNA]</scope>
    <source>
        <strain evidence="2 3">NBRC 106530</strain>
    </source>
</reference>
<dbReference type="InterPro" id="IPR036388">
    <property type="entry name" value="WH-like_DNA-bd_sf"/>
</dbReference>
<dbReference type="InterPro" id="IPR011991">
    <property type="entry name" value="ArsR-like_HTH"/>
</dbReference>
<sequence>MDTPPKGPSGETIDTPRHRALGSTSRVSILRLVRAAESGVTATEVAERTGQHLSTTRAHLDRLTKAGLLVKARASGGLPGRPAWRYRAAAADPAPAAYRDLAVALLGHLSRSGGDVKATATQVGQDWGRQLAAAAPPSEDPVDTVLAVLNGLGFSPRRQPTADEGTRTEVHLLTCPFLELVGQNPDAMCGLHLGVVRGALRHDDAPVVLEPFGAPAACVVRLPAARRAAGRQP</sequence>
<dbReference type="Pfam" id="PF12840">
    <property type="entry name" value="HTH_20"/>
    <property type="match status" value="1"/>
</dbReference>
<keyword evidence="3" id="KW-1185">Reference proteome</keyword>
<feature type="domain" description="HTH arsR-type" evidence="1">
    <location>
        <begin position="16"/>
        <end position="103"/>
    </location>
</feature>
<evidence type="ECO:0000313" key="3">
    <source>
        <dbReference type="Proteomes" id="UP000643165"/>
    </source>
</evidence>
<dbReference type="SMART" id="SM00418">
    <property type="entry name" value="HTH_ARSR"/>
    <property type="match status" value="1"/>
</dbReference>
<dbReference type="InterPro" id="IPR036390">
    <property type="entry name" value="WH_DNA-bd_sf"/>
</dbReference>
<protein>
    <submittedName>
        <fullName evidence="2">Transcriptional regulator</fullName>
    </submittedName>
</protein>
<dbReference type="Proteomes" id="UP000643165">
    <property type="component" value="Unassembled WGS sequence"/>
</dbReference>
<dbReference type="SUPFAM" id="SSF46785">
    <property type="entry name" value="Winged helix' DNA-binding domain"/>
    <property type="match status" value="1"/>
</dbReference>
<evidence type="ECO:0000259" key="1">
    <source>
        <dbReference type="SMART" id="SM00418"/>
    </source>
</evidence>
<proteinExistence type="predicted"/>
<dbReference type="EMBL" id="BOPB01000020">
    <property type="protein sequence ID" value="GIJ23009.1"/>
    <property type="molecule type" value="Genomic_DNA"/>
</dbReference>
<evidence type="ECO:0000313" key="2">
    <source>
        <dbReference type="EMBL" id="GIJ23009.1"/>
    </source>
</evidence>
<name>A0ABQ4IYL8_9ACTN</name>
<dbReference type="Gene3D" id="1.10.10.10">
    <property type="entry name" value="Winged helix-like DNA-binding domain superfamily/Winged helix DNA-binding domain"/>
    <property type="match status" value="1"/>
</dbReference>
<organism evidence="2 3">
    <name type="scientific">Micromonospora lutea</name>
    <dbReference type="NCBI Taxonomy" id="419825"/>
    <lineage>
        <taxon>Bacteria</taxon>
        <taxon>Bacillati</taxon>
        <taxon>Actinomycetota</taxon>
        <taxon>Actinomycetes</taxon>
        <taxon>Micromonosporales</taxon>
        <taxon>Micromonosporaceae</taxon>
        <taxon>Micromonospora</taxon>
    </lineage>
</organism>
<comment type="caution">
    <text evidence="2">The sequence shown here is derived from an EMBL/GenBank/DDBJ whole genome shotgun (WGS) entry which is preliminary data.</text>
</comment>
<dbReference type="RefSeq" id="WP_204000980.1">
    <property type="nucleotide sequence ID" value="NZ_BOPB01000020.1"/>
</dbReference>
<dbReference type="InterPro" id="IPR001845">
    <property type="entry name" value="HTH_ArsR_DNA-bd_dom"/>
</dbReference>
<gene>
    <name evidence="2" type="ORF">Vlu01_36330</name>
</gene>
<accession>A0ABQ4IYL8</accession>
<dbReference type="CDD" id="cd00090">
    <property type="entry name" value="HTH_ARSR"/>
    <property type="match status" value="1"/>
</dbReference>